<keyword evidence="4" id="KW-1185">Reference proteome</keyword>
<name>A0AA86GLB5_9SPHN</name>
<organism evidence="3 4">
    <name type="scientific">Sphingopyxis granuli</name>
    <dbReference type="NCBI Taxonomy" id="267128"/>
    <lineage>
        <taxon>Bacteria</taxon>
        <taxon>Pseudomonadati</taxon>
        <taxon>Pseudomonadota</taxon>
        <taxon>Alphaproteobacteria</taxon>
        <taxon>Sphingomonadales</taxon>
        <taxon>Sphingomonadaceae</taxon>
        <taxon>Sphingopyxis</taxon>
    </lineage>
</organism>
<accession>A0AA86GLB5</accession>
<evidence type="ECO:0000313" key="3">
    <source>
        <dbReference type="EMBL" id="AMG75027.1"/>
    </source>
</evidence>
<dbReference type="PANTHER" id="PTHR20883">
    <property type="entry name" value="PHYTANOYL-COA DIOXYGENASE DOMAIN CONTAINING 1"/>
    <property type="match status" value="1"/>
</dbReference>
<dbReference type="EMBL" id="CP012199">
    <property type="protein sequence ID" value="AMG75027.1"/>
    <property type="molecule type" value="Genomic_DNA"/>
</dbReference>
<evidence type="ECO:0000256" key="2">
    <source>
        <dbReference type="ARBA" id="ARBA00023004"/>
    </source>
</evidence>
<dbReference type="InterPro" id="IPR008775">
    <property type="entry name" value="Phytyl_CoA_dOase-like"/>
</dbReference>
<reference evidence="3 4" key="1">
    <citation type="journal article" date="2016" name="BMC Genomics">
        <title>Genomic analysis of the nitrate-respiring Sphingopyxis granuli (formerly Sphingomonas macrogoltabida) strain TFA.</title>
        <authorList>
            <person name="Garcia-Romero I."/>
            <person name="Perez-Pulido A.J."/>
            <person name="Gonzalez-Flores Y.E."/>
            <person name="Reyes-Ramirez F."/>
            <person name="Santero E."/>
            <person name="Floriano B."/>
        </authorList>
    </citation>
    <scope>NUCLEOTIDE SEQUENCE [LARGE SCALE GENOMIC DNA]</scope>
    <source>
        <strain evidence="3 4">TFA</strain>
    </source>
</reference>
<dbReference type="GO" id="GO:0005506">
    <property type="term" value="F:iron ion binding"/>
    <property type="evidence" value="ECO:0007669"/>
    <property type="project" value="UniProtKB-ARBA"/>
</dbReference>
<dbReference type="SUPFAM" id="SSF51197">
    <property type="entry name" value="Clavaminate synthase-like"/>
    <property type="match status" value="1"/>
</dbReference>
<dbReference type="GO" id="GO:0016706">
    <property type="term" value="F:2-oxoglutarate-dependent dioxygenase activity"/>
    <property type="evidence" value="ECO:0007669"/>
    <property type="project" value="UniProtKB-ARBA"/>
</dbReference>
<keyword evidence="2" id="KW-0408">Iron</keyword>
<proteinExistence type="predicted"/>
<dbReference type="KEGG" id="sgi:SGRAN_2677"/>
<sequence>MFRTPDAAELACHEEHLAREGYVIVPELLDAAGCGTVLAAMQALHAPETFGDNDFTGFRTKRVFNLFARTRALDPLLRNPALLRLVRSILGPEAQLSIASTMEIHPDETPQALHRDDAYFPVNPHPPLVVNTMWALSDFTDANGGTRIVPGSHRQPGPVDPAAASIAVEMPRGSVLLWDGQLWHGGGANRTGEPRFGVSLNFCRGWIRQQENQYLSLDPALVRMLPDEVQKLLGYDICQFVGWVDGRHPMRAIVPEVRARIHAGLHRGTPAR</sequence>
<keyword evidence="3" id="KW-0560">Oxidoreductase</keyword>
<keyword evidence="1" id="KW-0479">Metal-binding</keyword>
<gene>
    <name evidence="3" type="ORF">SGRAN_2677</name>
</gene>
<dbReference type="PANTHER" id="PTHR20883:SF15">
    <property type="entry name" value="PHYTANOYL-COA DIOXYGENASE DOMAIN-CONTAINING PROTEIN 1"/>
    <property type="match status" value="1"/>
</dbReference>
<keyword evidence="3" id="KW-0223">Dioxygenase</keyword>
<dbReference type="Proteomes" id="UP000058599">
    <property type="component" value="Chromosome"/>
</dbReference>
<evidence type="ECO:0000256" key="1">
    <source>
        <dbReference type="ARBA" id="ARBA00022723"/>
    </source>
</evidence>
<evidence type="ECO:0000313" key="4">
    <source>
        <dbReference type="Proteomes" id="UP000058599"/>
    </source>
</evidence>
<dbReference type="AlphaFoldDB" id="A0AA86GLB5"/>
<dbReference type="RefSeq" id="WP_067184430.1">
    <property type="nucleotide sequence ID" value="NZ_CP012199.1"/>
</dbReference>
<dbReference type="Gene3D" id="2.60.120.620">
    <property type="entry name" value="q2cbj1_9rhob like domain"/>
    <property type="match status" value="1"/>
</dbReference>
<protein>
    <submittedName>
        <fullName evidence="3">Phytanoyl-CoA dioxygenase</fullName>
    </submittedName>
</protein>
<dbReference type="Pfam" id="PF05721">
    <property type="entry name" value="PhyH"/>
    <property type="match status" value="1"/>
</dbReference>